<organism evidence="1 2">
    <name type="scientific">Terrisporobacter muris</name>
    <dbReference type="NCBI Taxonomy" id="2963284"/>
    <lineage>
        <taxon>Bacteria</taxon>
        <taxon>Bacillati</taxon>
        <taxon>Bacillota</taxon>
        <taxon>Clostridia</taxon>
        <taxon>Peptostreptococcales</taxon>
        <taxon>Peptostreptococcaceae</taxon>
        <taxon>Terrisporobacter</taxon>
    </lineage>
</organism>
<sequence length="177" mass="20784">MNKSDLKDGMVVTIRGGQQCILIERNLFKNNFTLNSTLFDYNEDLTHKKNKNNDIVKVFGIGKLKELWEREEVDWSKVPVGTKVKVSDDEIEWFNAYFIKKSSPITAFYVISAEGKLSDWSYCKLAEKPKEEVTFYDIDKEMHQYCYDHSEMCNRKCDTCGIKYILANYNLTRKDNK</sequence>
<reference evidence="1" key="1">
    <citation type="submission" date="2022-07" db="EMBL/GenBank/DDBJ databases">
        <title>Enhanced cultured diversity of the mouse gut microbiota enables custom-made synthetic communities.</title>
        <authorList>
            <person name="Afrizal A."/>
        </authorList>
    </citation>
    <scope>NUCLEOTIDE SEQUENCE</scope>
    <source>
        <strain evidence="1">DSM 29186</strain>
    </source>
</reference>
<accession>A0A9X2M7H6</accession>
<evidence type="ECO:0000313" key="2">
    <source>
        <dbReference type="Proteomes" id="UP001140817"/>
    </source>
</evidence>
<keyword evidence="2" id="KW-1185">Reference proteome</keyword>
<dbReference type="AlphaFoldDB" id="A0A9X2M7H6"/>
<dbReference type="EMBL" id="JANKBY010000004">
    <property type="protein sequence ID" value="MCR1821269.1"/>
    <property type="molecule type" value="Genomic_DNA"/>
</dbReference>
<gene>
    <name evidence="1" type="ORF">NSA58_00580</name>
</gene>
<dbReference type="Proteomes" id="UP001140817">
    <property type="component" value="Unassembled WGS sequence"/>
</dbReference>
<protein>
    <submittedName>
        <fullName evidence="1">Uncharacterized protein</fullName>
    </submittedName>
</protein>
<proteinExistence type="predicted"/>
<evidence type="ECO:0000313" key="1">
    <source>
        <dbReference type="EMBL" id="MCR1821269.1"/>
    </source>
</evidence>
<name>A0A9X2M7H6_9FIRM</name>
<comment type="caution">
    <text evidence="1">The sequence shown here is derived from an EMBL/GenBank/DDBJ whole genome shotgun (WGS) entry which is preliminary data.</text>
</comment>
<dbReference type="RefSeq" id="WP_257559923.1">
    <property type="nucleotide sequence ID" value="NZ_JANKBY010000004.1"/>
</dbReference>